<dbReference type="GO" id="GO:0006508">
    <property type="term" value="P:proteolysis"/>
    <property type="evidence" value="ECO:0007669"/>
    <property type="project" value="UniProtKB-KW"/>
</dbReference>
<dbReference type="PANTHER" id="PTHR47795">
    <property type="entry name" value="UBIQUITIN AND WLM DOMAIN-CONTAINING METALLOPROTEASE SPCC1442.07C"/>
    <property type="match status" value="1"/>
</dbReference>
<evidence type="ECO:0000256" key="1">
    <source>
        <dbReference type="SAM" id="MobiDB-lite"/>
    </source>
</evidence>
<evidence type="ECO:0000313" key="4">
    <source>
        <dbReference type="Proteomes" id="UP000799437"/>
    </source>
</evidence>
<dbReference type="PROSITE" id="PS51397">
    <property type="entry name" value="WLM"/>
    <property type="match status" value="1"/>
</dbReference>
<dbReference type="PANTHER" id="PTHR47795:SF1">
    <property type="entry name" value="DNA-DEPENDENT METALLOPROTEASE WSS1 HOMOLOG 2"/>
    <property type="match status" value="1"/>
</dbReference>
<feature type="domain" description="WLM" evidence="2">
    <location>
        <begin position="117"/>
        <end position="320"/>
    </location>
</feature>
<name>A0A6A6VZ81_9PEZI</name>
<evidence type="ECO:0000259" key="2">
    <source>
        <dbReference type="PROSITE" id="PS51397"/>
    </source>
</evidence>
<reference evidence="3" key="1">
    <citation type="journal article" date="2020" name="Stud. Mycol.">
        <title>101 Dothideomycetes genomes: a test case for predicting lifestyles and emergence of pathogens.</title>
        <authorList>
            <person name="Haridas S."/>
            <person name="Albert R."/>
            <person name="Binder M."/>
            <person name="Bloem J."/>
            <person name="Labutti K."/>
            <person name="Salamov A."/>
            <person name="Andreopoulos B."/>
            <person name="Baker S."/>
            <person name="Barry K."/>
            <person name="Bills G."/>
            <person name="Bluhm B."/>
            <person name="Cannon C."/>
            <person name="Castanera R."/>
            <person name="Culley D."/>
            <person name="Daum C."/>
            <person name="Ezra D."/>
            <person name="Gonzalez J."/>
            <person name="Henrissat B."/>
            <person name="Kuo A."/>
            <person name="Liang C."/>
            <person name="Lipzen A."/>
            <person name="Lutzoni F."/>
            <person name="Magnuson J."/>
            <person name="Mondo S."/>
            <person name="Nolan M."/>
            <person name="Ohm R."/>
            <person name="Pangilinan J."/>
            <person name="Park H.-J."/>
            <person name="Ramirez L."/>
            <person name="Alfaro M."/>
            <person name="Sun H."/>
            <person name="Tritt A."/>
            <person name="Yoshinaga Y."/>
            <person name="Zwiers L.-H."/>
            <person name="Turgeon B."/>
            <person name="Goodwin S."/>
            <person name="Spatafora J."/>
            <person name="Crous P."/>
            <person name="Grigoriev I."/>
        </authorList>
    </citation>
    <scope>NUCLEOTIDE SEQUENCE</scope>
    <source>
        <strain evidence="3">CBS 121739</strain>
    </source>
</reference>
<evidence type="ECO:0000313" key="3">
    <source>
        <dbReference type="EMBL" id="KAF2755156.1"/>
    </source>
</evidence>
<dbReference type="Pfam" id="PF08325">
    <property type="entry name" value="WLM"/>
    <property type="match status" value="1"/>
</dbReference>
<feature type="region of interest" description="Disordered" evidence="1">
    <location>
        <begin position="265"/>
        <end position="287"/>
    </location>
</feature>
<dbReference type="RefSeq" id="XP_033597607.1">
    <property type="nucleotide sequence ID" value="XM_033747421.1"/>
</dbReference>
<dbReference type="Proteomes" id="UP000799437">
    <property type="component" value="Unassembled WGS sequence"/>
</dbReference>
<gene>
    <name evidence="3" type="ORF">EJ05DRAFT_503464</name>
</gene>
<dbReference type="GO" id="GO:0070628">
    <property type="term" value="F:proteasome binding"/>
    <property type="evidence" value="ECO:0007669"/>
    <property type="project" value="TreeGrafter"/>
</dbReference>
<keyword evidence="4" id="KW-1185">Reference proteome</keyword>
<dbReference type="GO" id="GO:0008237">
    <property type="term" value="F:metallopeptidase activity"/>
    <property type="evidence" value="ECO:0007669"/>
    <property type="project" value="UniProtKB-KW"/>
</dbReference>
<dbReference type="InterPro" id="IPR013536">
    <property type="entry name" value="WLM_dom"/>
</dbReference>
<dbReference type="InterPro" id="IPR029071">
    <property type="entry name" value="Ubiquitin-like_domsf"/>
</dbReference>
<proteinExistence type="predicted"/>
<dbReference type="EMBL" id="ML996578">
    <property type="protein sequence ID" value="KAF2755156.1"/>
    <property type="molecule type" value="Genomic_DNA"/>
</dbReference>
<keyword evidence="3" id="KW-0482">Metalloprotease</keyword>
<dbReference type="GeneID" id="54488475"/>
<dbReference type="AlphaFoldDB" id="A0A6A6VZ81"/>
<organism evidence="3 4">
    <name type="scientific">Pseudovirgaria hyperparasitica</name>
    <dbReference type="NCBI Taxonomy" id="470096"/>
    <lineage>
        <taxon>Eukaryota</taxon>
        <taxon>Fungi</taxon>
        <taxon>Dikarya</taxon>
        <taxon>Ascomycota</taxon>
        <taxon>Pezizomycotina</taxon>
        <taxon>Dothideomycetes</taxon>
        <taxon>Dothideomycetes incertae sedis</taxon>
        <taxon>Acrospermales</taxon>
        <taxon>Acrospermaceae</taxon>
        <taxon>Pseudovirgaria</taxon>
    </lineage>
</organism>
<protein>
    <submittedName>
        <fullName evidence="3">Ubiquitin/metalloprotease fusion protein</fullName>
    </submittedName>
</protein>
<dbReference type="Gene3D" id="3.10.20.90">
    <property type="entry name" value="Phosphatidylinositol 3-kinase Catalytic Subunit, Chain A, domain 1"/>
    <property type="match status" value="1"/>
</dbReference>
<dbReference type="OrthoDB" id="49605at2759"/>
<keyword evidence="3" id="KW-0378">Hydrolase</keyword>
<dbReference type="SUPFAM" id="SSF54236">
    <property type="entry name" value="Ubiquitin-like"/>
    <property type="match status" value="1"/>
</dbReference>
<accession>A0A6A6VZ81</accession>
<sequence>MSEESCVILTVIHHGKPHAYSFPSNATLIDLSDRIHEELGIPQSHQKLLVPKLGLQRVPFKDPSLPLRSLVNRKITLLAPTHEELSRLAASISEATRPRKASPISSAKPVRTRDWQRVREDAEYTFHTLRPLPQFPHPERSLAFLERLRDDPGIRAAMRNHKFSVPLLTEMDPAAHTSASHEGVSRTLGLNRNKGEVIELRLRTDAMDGYRDYKTIRNTLCHELAHNVHGPHDQKFWKLCREIEKEVSKADWKSGGQALTNDAFYEPEPGSSEDHIDEGGWAGGEFVLGRGEEKDSNVDVETGQMSRREVIARAAEARFKKGKQVDQDQNKSGEQ</sequence>
<keyword evidence="3" id="KW-0645">Protease</keyword>